<gene>
    <name evidence="1" type="ORF">BV22DRAFT_1134352</name>
</gene>
<accession>A0ACB8AYY3</accession>
<sequence>MFYISQYPRHDACPRASRSRPQARPAARRFHATISVVTRALDEPERNPSISTPRRPHSTSPRDVPSPDDESSGTNHGRDKDDGREWCRAPTPPSQRRRSTARSPQIQIQSPLVDDTHGITHPLPLDSRTSPDMMAERRKPPASQEDPLNVNPPPNPRDTTPSHQSRRHNTKPSLESLGAHPSRGPDDNVNPLHATSTRIASDATQPDLFESA</sequence>
<comment type="caution">
    <text evidence="1">The sequence shown here is derived from an EMBL/GenBank/DDBJ whole genome shotgun (WGS) entry which is preliminary data.</text>
</comment>
<dbReference type="EMBL" id="MU266739">
    <property type="protein sequence ID" value="KAH7918750.1"/>
    <property type="molecule type" value="Genomic_DNA"/>
</dbReference>
<evidence type="ECO:0000313" key="1">
    <source>
        <dbReference type="EMBL" id="KAH7918750.1"/>
    </source>
</evidence>
<reference evidence="1" key="1">
    <citation type="journal article" date="2021" name="New Phytol.">
        <title>Evolutionary innovations through gain and loss of genes in the ectomycorrhizal Boletales.</title>
        <authorList>
            <person name="Wu G."/>
            <person name="Miyauchi S."/>
            <person name="Morin E."/>
            <person name="Kuo A."/>
            <person name="Drula E."/>
            <person name="Varga T."/>
            <person name="Kohler A."/>
            <person name="Feng B."/>
            <person name="Cao Y."/>
            <person name="Lipzen A."/>
            <person name="Daum C."/>
            <person name="Hundley H."/>
            <person name="Pangilinan J."/>
            <person name="Johnson J."/>
            <person name="Barry K."/>
            <person name="LaButti K."/>
            <person name="Ng V."/>
            <person name="Ahrendt S."/>
            <person name="Min B."/>
            <person name="Choi I.G."/>
            <person name="Park H."/>
            <person name="Plett J.M."/>
            <person name="Magnuson J."/>
            <person name="Spatafora J.W."/>
            <person name="Nagy L.G."/>
            <person name="Henrissat B."/>
            <person name="Grigoriev I.V."/>
            <person name="Yang Z.L."/>
            <person name="Xu J."/>
            <person name="Martin F.M."/>
        </authorList>
    </citation>
    <scope>NUCLEOTIDE SEQUENCE</scope>
    <source>
        <strain evidence="1">KUC20120723A-06</strain>
    </source>
</reference>
<dbReference type="Proteomes" id="UP000790709">
    <property type="component" value="Unassembled WGS sequence"/>
</dbReference>
<evidence type="ECO:0000313" key="2">
    <source>
        <dbReference type="Proteomes" id="UP000790709"/>
    </source>
</evidence>
<proteinExistence type="predicted"/>
<keyword evidence="2" id="KW-1185">Reference proteome</keyword>
<name>A0ACB8AYY3_9AGAM</name>
<organism evidence="1 2">
    <name type="scientific">Leucogyrophana mollusca</name>
    <dbReference type="NCBI Taxonomy" id="85980"/>
    <lineage>
        <taxon>Eukaryota</taxon>
        <taxon>Fungi</taxon>
        <taxon>Dikarya</taxon>
        <taxon>Basidiomycota</taxon>
        <taxon>Agaricomycotina</taxon>
        <taxon>Agaricomycetes</taxon>
        <taxon>Agaricomycetidae</taxon>
        <taxon>Boletales</taxon>
        <taxon>Boletales incertae sedis</taxon>
        <taxon>Leucogyrophana</taxon>
    </lineage>
</organism>
<protein>
    <submittedName>
        <fullName evidence="1">Uncharacterized protein</fullName>
    </submittedName>
</protein>